<evidence type="ECO:0000256" key="1">
    <source>
        <dbReference type="ARBA" id="ARBA00004406"/>
    </source>
</evidence>
<evidence type="ECO:0000256" key="2">
    <source>
        <dbReference type="ARBA" id="ARBA00007732"/>
    </source>
</evidence>
<dbReference type="GO" id="GO:0006612">
    <property type="term" value="P:protein targeting to membrane"/>
    <property type="evidence" value="ECO:0007669"/>
    <property type="project" value="TreeGrafter"/>
</dbReference>
<dbReference type="OrthoDB" id="5377273at2759"/>
<sequence>METLHKLAGVQDAYHPNDGEQPSQPVHNASTIGHDQPLPPVPLDDAERPGAAPSLHSRRASRVSIPLNRKASHKSFSSHSRNQSRVGGNAPSLHASSIPPTPTLTQNFNPAGLPPAQVSPLTSGFADDKDYALQQGRTSSGTISTVRPGDDLVLDRANTNARHNNATLGPPDAGEETDGEFQFEWGPTHPCFPHPNPHCAPASAEAITTRVIRVRRDWLAHGDLYPVYANLYPEILDPLVSDAEFRQVIATINDLSKRIFEPATSAVWADALLGLVTGYLWDDLGFTEARRAEKKLEQFVQRWNSERAREGKEVRVVQPRRTGFMNLDFVIPDPGIIEDEDAGPTMSRPVLAV</sequence>
<keyword evidence="5" id="KW-0256">Endoplasmic reticulum</keyword>
<reference evidence="10" key="1">
    <citation type="submission" date="2020-01" db="EMBL/GenBank/DDBJ databases">
        <authorList>
            <consortium name="DOE Joint Genome Institute"/>
            <person name="Haridas S."/>
            <person name="Albert R."/>
            <person name="Binder M."/>
            <person name="Bloem J."/>
            <person name="Labutti K."/>
            <person name="Salamov A."/>
            <person name="Andreopoulos B."/>
            <person name="Baker S.E."/>
            <person name="Barry K."/>
            <person name="Bills G."/>
            <person name="Bluhm B.H."/>
            <person name="Cannon C."/>
            <person name="Castanera R."/>
            <person name="Culley D.E."/>
            <person name="Daum C."/>
            <person name="Ezra D."/>
            <person name="Gonzalez J.B."/>
            <person name="Henrissat B."/>
            <person name="Kuo A."/>
            <person name="Liang C."/>
            <person name="Lipzen A."/>
            <person name="Lutzoni F."/>
            <person name="Magnuson J."/>
            <person name="Mondo S."/>
            <person name="Nolan M."/>
            <person name="Ohm R."/>
            <person name="Pangilinan J."/>
            <person name="Park H.-J."/>
            <person name="Ramirez L."/>
            <person name="Alfaro M."/>
            <person name="Sun H."/>
            <person name="Tritt A."/>
            <person name="Yoshinaga Y."/>
            <person name="Zwiers L.-H."/>
            <person name="Turgeon B.G."/>
            <person name="Goodwin S.B."/>
            <person name="Spatafora J.W."/>
            <person name="Crous P.W."/>
            <person name="Grigoriev I.V."/>
        </authorList>
    </citation>
    <scope>NUCLEOTIDE SEQUENCE</scope>
    <source>
        <strain evidence="10">CBS 342.82</strain>
    </source>
</reference>
<evidence type="ECO:0000259" key="8">
    <source>
        <dbReference type="Pfam" id="PF10256"/>
    </source>
</evidence>
<dbReference type="GeneID" id="54362656"/>
<evidence type="ECO:0000256" key="6">
    <source>
        <dbReference type="ARBA" id="ARBA00023136"/>
    </source>
</evidence>
<proteinExistence type="inferred from homology"/>
<dbReference type="GO" id="GO:0031211">
    <property type="term" value="C:endoplasmic reticulum palmitoyltransferase complex"/>
    <property type="evidence" value="ECO:0007669"/>
    <property type="project" value="TreeGrafter"/>
</dbReference>
<dbReference type="AlphaFoldDB" id="A0A6J3M4V6"/>
<evidence type="ECO:0000313" key="10">
    <source>
        <dbReference type="RefSeq" id="XP_033459964.1"/>
    </source>
</evidence>
<evidence type="ECO:0000256" key="7">
    <source>
        <dbReference type="SAM" id="MobiDB-lite"/>
    </source>
</evidence>
<dbReference type="RefSeq" id="XP_033459964.1">
    <property type="nucleotide sequence ID" value="XM_033604856.1"/>
</dbReference>
<organism evidence="10">
    <name type="scientific">Dissoconium aciculare CBS 342.82</name>
    <dbReference type="NCBI Taxonomy" id="1314786"/>
    <lineage>
        <taxon>Eukaryota</taxon>
        <taxon>Fungi</taxon>
        <taxon>Dikarya</taxon>
        <taxon>Ascomycota</taxon>
        <taxon>Pezizomycotina</taxon>
        <taxon>Dothideomycetes</taxon>
        <taxon>Dothideomycetidae</taxon>
        <taxon>Mycosphaerellales</taxon>
        <taxon>Dissoconiaceae</taxon>
        <taxon>Dissoconium</taxon>
    </lineage>
</organism>
<comment type="subcellular location">
    <subcellularLocation>
        <location evidence="1">Endoplasmic reticulum membrane</location>
        <topology evidence="1">Peripheral membrane protein</topology>
    </subcellularLocation>
</comment>
<dbReference type="Pfam" id="PF10256">
    <property type="entry name" value="Erf4"/>
    <property type="match status" value="1"/>
</dbReference>
<dbReference type="PANTHER" id="PTHR13254">
    <property type="entry name" value="GOLGI AUTOANTIGEN, GOLGIN SUBFAMILY A, 7"/>
    <property type="match status" value="1"/>
</dbReference>
<accession>A0A6J3M4V6</accession>
<reference evidence="10" key="2">
    <citation type="submission" date="2020-04" db="EMBL/GenBank/DDBJ databases">
        <authorList>
            <consortium name="NCBI Genome Project"/>
        </authorList>
    </citation>
    <scope>NUCLEOTIDE SEQUENCE</scope>
    <source>
        <strain evidence="10">CBS 342.82</strain>
    </source>
</reference>
<evidence type="ECO:0000256" key="5">
    <source>
        <dbReference type="ARBA" id="ARBA00022824"/>
    </source>
</evidence>
<dbReference type="InterPro" id="IPR019383">
    <property type="entry name" value="Golgin_A_7/ERF4"/>
</dbReference>
<feature type="domain" description="Golgin subfamily A member 7/ERF4" evidence="8">
    <location>
        <begin position="211"/>
        <end position="328"/>
    </location>
</feature>
<feature type="compositionally biased region" description="Polar residues" evidence="7">
    <location>
        <begin position="74"/>
        <end position="86"/>
    </location>
</feature>
<protein>
    <recommendedName>
        <fullName evidence="4">Ras modification protein ERF4</fullName>
    </recommendedName>
</protein>
<comment type="subunit">
    <text evidence="3">Interacts with ERF2.</text>
</comment>
<dbReference type="GO" id="GO:0005789">
    <property type="term" value="C:endoplasmic reticulum membrane"/>
    <property type="evidence" value="ECO:0007669"/>
    <property type="project" value="UniProtKB-SubCell"/>
</dbReference>
<feature type="compositionally biased region" description="Polar residues" evidence="7">
    <location>
        <begin position="20"/>
        <end position="33"/>
    </location>
</feature>
<evidence type="ECO:0000256" key="3">
    <source>
        <dbReference type="ARBA" id="ARBA00011396"/>
    </source>
</evidence>
<evidence type="ECO:0000256" key="4">
    <source>
        <dbReference type="ARBA" id="ARBA00018463"/>
    </source>
</evidence>
<dbReference type="PANTHER" id="PTHR13254:SF0">
    <property type="entry name" value="GOLGIN SUBFAMILY A MEMBER 7_ERF4 DOMAIN-CONTAINING PROTEIN"/>
    <property type="match status" value="1"/>
</dbReference>
<comment type="similarity">
    <text evidence="2">Belongs to the ERF4 family.</text>
</comment>
<name>A0A6J3M4V6_9PEZI</name>
<keyword evidence="9" id="KW-1185">Reference proteome</keyword>
<reference evidence="10" key="3">
    <citation type="submission" date="2025-08" db="UniProtKB">
        <authorList>
            <consortium name="RefSeq"/>
        </authorList>
    </citation>
    <scope>IDENTIFICATION</scope>
    <source>
        <strain evidence="10">CBS 342.82</strain>
    </source>
</reference>
<gene>
    <name evidence="10" type="ORF">K489DRAFT_380321</name>
</gene>
<evidence type="ECO:0000313" key="9">
    <source>
        <dbReference type="Proteomes" id="UP000504637"/>
    </source>
</evidence>
<dbReference type="InterPro" id="IPR051371">
    <property type="entry name" value="Ras_palmitoyltransferase"/>
</dbReference>
<keyword evidence="6" id="KW-0472">Membrane</keyword>
<dbReference type="Proteomes" id="UP000504637">
    <property type="component" value="Unplaced"/>
</dbReference>
<feature type="region of interest" description="Disordered" evidence="7">
    <location>
        <begin position="1"/>
        <end position="102"/>
    </location>
</feature>